<dbReference type="NCBIfam" id="TIGR00530">
    <property type="entry name" value="AGP_acyltrn"/>
    <property type="match status" value="1"/>
</dbReference>
<comment type="pathway">
    <text evidence="1">Phospholipid metabolism; CDP-diacylglycerol biosynthesis; CDP-diacylglycerol from sn-glycerol 3-phosphate: step 2/3.</text>
</comment>
<keyword evidence="6" id="KW-0812">Transmembrane</keyword>
<gene>
    <name evidence="9" type="ORF">TcWFU_003223</name>
</gene>
<keyword evidence="3 5" id="KW-0808">Transferase</keyword>
<keyword evidence="6" id="KW-0472">Membrane</keyword>
<keyword evidence="6" id="KW-1133">Transmembrane helix</keyword>
<evidence type="ECO:0000256" key="1">
    <source>
        <dbReference type="ARBA" id="ARBA00004728"/>
    </source>
</evidence>
<comment type="caution">
    <text evidence="9">The sequence shown here is derived from an EMBL/GenBank/DDBJ whole genome shotgun (WGS) entry which is preliminary data.</text>
</comment>
<dbReference type="EMBL" id="JAKROA010000003">
    <property type="protein sequence ID" value="KAL5108697.1"/>
    <property type="molecule type" value="Genomic_DNA"/>
</dbReference>
<evidence type="ECO:0000259" key="8">
    <source>
        <dbReference type="SMART" id="SM00563"/>
    </source>
</evidence>
<dbReference type="Proteomes" id="UP001651158">
    <property type="component" value="Unassembled WGS sequence"/>
</dbReference>
<reference evidence="9 10" key="1">
    <citation type="journal article" date="2022" name="Front. Cell. Infect. Microbiol.">
        <title>The Genomes of Two Strains of Taenia crassiceps the Animal Model for the Study of Human Cysticercosis.</title>
        <authorList>
            <person name="Bobes R.J."/>
            <person name="Estrada K."/>
            <person name="Rios-Valencia D.G."/>
            <person name="Calderon-Gallegos A."/>
            <person name="de la Torre P."/>
            <person name="Carrero J.C."/>
            <person name="Sanchez-Flores A."/>
            <person name="Laclette J.P."/>
        </authorList>
    </citation>
    <scope>NUCLEOTIDE SEQUENCE [LARGE SCALE GENOMIC DNA]</scope>
    <source>
        <strain evidence="9">WFUcys</strain>
    </source>
</reference>
<evidence type="ECO:0000256" key="3">
    <source>
        <dbReference type="ARBA" id="ARBA00022679"/>
    </source>
</evidence>
<organism evidence="9 10">
    <name type="scientific">Taenia crassiceps</name>
    <dbReference type="NCBI Taxonomy" id="6207"/>
    <lineage>
        <taxon>Eukaryota</taxon>
        <taxon>Metazoa</taxon>
        <taxon>Spiralia</taxon>
        <taxon>Lophotrochozoa</taxon>
        <taxon>Platyhelminthes</taxon>
        <taxon>Cestoda</taxon>
        <taxon>Eucestoda</taxon>
        <taxon>Cyclophyllidea</taxon>
        <taxon>Taeniidae</taxon>
        <taxon>Taenia</taxon>
    </lineage>
</organism>
<keyword evidence="5" id="KW-0444">Lipid biosynthesis</keyword>
<comment type="similarity">
    <text evidence="2 5">Belongs to the 1-acyl-sn-glycerol-3-phosphate acyltransferase family.</text>
</comment>
<keyword evidence="5" id="KW-0594">Phospholipid biosynthesis</keyword>
<protein>
    <recommendedName>
        <fullName evidence="5">1-acyl-sn-glycerol-3-phosphate acyltransferase</fullName>
        <ecNumber evidence="5">2.3.1.51</ecNumber>
    </recommendedName>
</protein>
<feature type="domain" description="Phospholipid/glycerol acyltransferase" evidence="8">
    <location>
        <begin position="83"/>
        <end position="198"/>
    </location>
</feature>
<evidence type="ECO:0000313" key="10">
    <source>
        <dbReference type="Proteomes" id="UP001651158"/>
    </source>
</evidence>
<dbReference type="CDD" id="cd07989">
    <property type="entry name" value="LPLAT_AGPAT-like"/>
    <property type="match status" value="1"/>
</dbReference>
<dbReference type="SUPFAM" id="SSF69593">
    <property type="entry name" value="Glycerol-3-phosphate (1)-acyltransferase"/>
    <property type="match status" value="1"/>
</dbReference>
<evidence type="ECO:0000256" key="6">
    <source>
        <dbReference type="SAM" id="Phobius"/>
    </source>
</evidence>
<dbReference type="InterPro" id="IPR004552">
    <property type="entry name" value="AGP_acyltrans"/>
</dbReference>
<evidence type="ECO:0000256" key="5">
    <source>
        <dbReference type="RuleBase" id="RU361267"/>
    </source>
</evidence>
<keyword evidence="5" id="KW-0443">Lipid metabolism</keyword>
<feature type="transmembrane region" description="Helical" evidence="6">
    <location>
        <begin position="31"/>
        <end position="49"/>
    </location>
</feature>
<feature type="signal peptide" evidence="7">
    <location>
        <begin position="1"/>
        <end position="21"/>
    </location>
</feature>
<dbReference type="GO" id="GO:0016746">
    <property type="term" value="F:acyltransferase activity"/>
    <property type="evidence" value="ECO:0007669"/>
    <property type="project" value="UniProtKB-KW"/>
</dbReference>
<dbReference type="Pfam" id="PF01553">
    <property type="entry name" value="Acyltransferase"/>
    <property type="match status" value="1"/>
</dbReference>
<sequence length="267" mass="30570">MYWQLAISFVLLVIIIPSTRARVHYFAAYFIYASIVFIGSVVYAFKFFLKGEPRYENSWLARTLMGLRPRIFGLETYDPEQQYIYVANHQSFIDVLSLVDIWKLPSTVIAKDSLKYFGPLGAILYYTKSILIHRSNHEKAISEMNRAAEQIVNDKVSLFVFPEGTRNISGRLLPFKKGAFHLAIQTHLPIQPVVVSCYNSFLDHKRFSLTPVPYGMYLLPPISTVGMDKSQVNELVERTYLAMSEVFDLTVHASPGELGRDLRKKSD</sequence>
<keyword evidence="4 5" id="KW-0012">Acyltransferase</keyword>
<name>A0ABR4QGM1_9CEST</name>
<dbReference type="PANTHER" id="PTHR10434:SF11">
    <property type="entry name" value="1-ACYL-SN-GLYCEROL-3-PHOSPHATE ACYLTRANSFERASE"/>
    <property type="match status" value="1"/>
</dbReference>
<dbReference type="SMART" id="SM00563">
    <property type="entry name" value="PlsC"/>
    <property type="match status" value="1"/>
</dbReference>
<evidence type="ECO:0000256" key="2">
    <source>
        <dbReference type="ARBA" id="ARBA00008655"/>
    </source>
</evidence>
<keyword evidence="5" id="KW-1208">Phospholipid metabolism</keyword>
<dbReference type="EC" id="2.3.1.51" evidence="5"/>
<feature type="chain" id="PRO_5045595836" description="1-acyl-sn-glycerol-3-phosphate acyltransferase" evidence="7">
    <location>
        <begin position="22"/>
        <end position="267"/>
    </location>
</feature>
<evidence type="ECO:0000256" key="7">
    <source>
        <dbReference type="SAM" id="SignalP"/>
    </source>
</evidence>
<keyword evidence="7" id="KW-0732">Signal</keyword>
<accession>A0ABR4QGM1</accession>
<dbReference type="PANTHER" id="PTHR10434">
    <property type="entry name" value="1-ACYL-SN-GLYCEROL-3-PHOSPHATE ACYLTRANSFERASE"/>
    <property type="match status" value="1"/>
</dbReference>
<keyword evidence="10" id="KW-1185">Reference proteome</keyword>
<comment type="catalytic activity">
    <reaction evidence="5">
        <text>a 1-acyl-sn-glycero-3-phosphate + an acyl-CoA = a 1,2-diacyl-sn-glycero-3-phosphate + CoA</text>
        <dbReference type="Rhea" id="RHEA:19709"/>
        <dbReference type="ChEBI" id="CHEBI:57287"/>
        <dbReference type="ChEBI" id="CHEBI:57970"/>
        <dbReference type="ChEBI" id="CHEBI:58342"/>
        <dbReference type="ChEBI" id="CHEBI:58608"/>
        <dbReference type="EC" id="2.3.1.51"/>
    </reaction>
</comment>
<proteinExistence type="inferred from homology"/>
<evidence type="ECO:0000256" key="4">
    <source>
        <dbReference type="ARBA" id="ARBA00023315"/>
    </source>
</evidence>
<evidence type="ECO:0000313" key="9">
    <source>
        <dbReference type="EMBL" id="KAL5108697.1"/>
    </source>
</evidence>
<dbReference type="InterPro" id="IPR002123">
    <property type="entry name" value="Plipid/glycerol_acylTrfase"/>
</dbReference>
<comment type="domain">
    <text evidence="5">The HXXXXD motif is essential for acyltransferase activity and may constitute the binding site for the phosphate moiety of the glycerol-3-phosphate.</text>
</comment>